<keyword evidence="1" id="KW-1133">Transmembrane helix</keyword>
<proteinExistence type="predicted"/>
<evidence type="ECO:0000313" key="3">
    <source>
        <dbReference type="Proteomes" id="UP000055060"/>
    </source>
</evidence>
<dbReference type="Proteomes" id="UP000055060">
    <property type="component" value="Unassembled WGS sequence"/>
</dbReference>
<protein>
    <submittedName>
        <fullName evidence="2">Uncharacterized protein</fullName>
    </submittedName>
</protein>
<evidence type="ECO:0000256" key="1">
    <source>
        <dbReference type="SAM" id="Phobius"/>
    </source>
</evidence>
<dbReference type="STRING" id="360412.LARV_00942"/>
<keyword evidence="1" id="KW-0472">Membrane</keyword>
<feature type="transmembrane region" description="Helical" evidence="1">
    <location>
        <begin position="14"/>
        <end position="32"/>
    </location>
</feature>
<reference evidence="2" key="1">
    <citation type="submission" date="2015-07" db="EMBL/GenBank/DDBJ databases">
        <title>Draft Genome Sequences of Anaerolinea thermolimosa IMO-1, Bellilinea caldifistulae GOMI-1, Leptolinea tardivitalis YMTK-2, Levilinea saccharolytica KIBI-1,Longilinea arvoryzae KOME-1, Previously Described as Members of the Anaerolineaceae (Chloroflexi).</title>
        <authorList>
            <person name="Sekiguchi Y."/>
            <person name="Ohashi A."/>
            <person name="Matsuura N."/>
            <person name="Tourlousse M.D."/>
        </authorList>
    </citation>
    <scope>NUCLEOTIDE SEQUENCE [LARGE SCALE GENOMIC DNA]</scope>
    <source>
        <strain evidence="2">KOME-1</strain>
    </source>
</reference>
<sequence>MKIVAVVFSLIRKVISVAMILAICVPLLFVAYKGSQPMQVSQTPSGMTYWQFIADRIDAAKEVKPSRCGWGMFLSLVALGPLYSVVYTDIGIHPDGFLASVTAPDSDIPKGVENASWDQVPRIWWNVVEQLSWTMLGKANPGCRFRPVANLWYRT</sequence>
<dbReference type="AlphaFoldDB" id="A0A0S7B7K0"/>
<evidence type="ECO:0000313" key="2">
    <source>
        <dbReference type="EMBL" id="GAP13191.1"/>
    </source>
</evidence>
<organism evidence="2">
    <name type="scientific">Longilinea arvoryzae</name>
    <dbReference type="NCBI Taxonomy" id="360412"/>
    <lineage>
        <taxon>Bacteria</taxon>
        <taxon>Bacillati</taxon>
        <taxon>Chloroflexota</taxon>
        <taxon>Anaerolineae</taxon>
        <taxon>Anaerolineales</taxon>
        <taxon>Anaerolineaceae</taxon>
        <taxon>Longilinea</taxon>
    </lineage>
</organism>
<keyword evidence="1" id="KW-0812">Transmembrane</keyword>
<dbReference type="EMBL" id="DF967972">
    <property type="protein sequence ID" value="GAP13191.1"/>
    <property type="molecule type" value="Genomic_DNA"/>
</dbReference>
<name>A0A0S7B7K0_9CHLR</name>
<keyword evidence="3" id="KW-1185">Reference proteome</keyword>
<gene>
    <name evidence="2" type="ORF">LARV_00942</name>
</gene>
<accession>A0A0S7B7K0</accession>